<dbReference type="Proteomes" id="UP001234202">
    <property type="component" value="Unassembled WGS sequence"/>
</dbReference>
<evidence type="ECO:0000313" key="2">
    <source>
        <dbReference type="Proteomes" id="UP001234202"/>
    </source>
</evidence>
<gene>
    <name evidence="1" type="ORF">QFC24_002134</name>
</gene>
<organism evidence="1 2">
    <name type="scientific">Naganishia onofrii</name>
    <dbReference type="NCBI Taxonomy" id="1851511"/>
    <lineage>
        <taxon>Eukaryota</taxon>
        <taxon>Fungi</taxon>
        <taxon>Dikarya</taxon>
        <taxon>Basidiomycota</taxon>
        <taxon>Agaricomycotina</taxon>
        <taxon>Tremellomycetes</taxon>
        <taxon>Filobasidiales</taxon>
        <taxon>Filobasidiaceae</taxon>
        <taxon>Naganishia</taxon>
    </lineage>
</organism>
<dbReference type="EMBL" id="JASBWV010000005">
    <property type="protein sequence ID" value="KAJ9126396.1"/>
    <property type="molecule type" value="Genomic_DNA"/>
</dbReference>
<accession>A0ACC2XRX7</accession>
<proteinExistence type="predicted"/>
<comment type="caution">
    <text evidence="1">The sequence shown here is derived from an EMBL/GenBank/DDBJ whole genome shotgun (WGS) entry which is preliminary data.</text>
</comment>
<protein>
    <submittedName>
        <fullName evidence="1">Uncharacterized protein</fullName>
    </submittedName>
</protein>
<name>A0ACC2XRX7_9TREE</name>
<sequence>MAFAMPLTTSICYTPLDGSSFSKPKHTILIYGATSYTARLLIDYLATHPERKQFTFALAGRNPEKLKRLVDELHQANEDGEEGKTEWIACALEDTAEGYPKVAAMVSDAEVVINLAGPYSSHNAELLVRACAELGRHYIDLTGETFWIKEMIEKYDYLASKTHAIIVPSCGFDSIPSDILAYQSALHLARLNGSNNAEIESSQTFYNIKGGVSGGTIASFKAMTEVDPYRIKRSMGEFALVTAGAHGSFFVMGPVNTAIVRRSWSLFRSQHQLAPRESSGKIVTYGDKFTYSESQVFDNRGGLGSRVAAWVVGLILTVSLATMMKSRILRAIFFRLAPQPGSGPDEKALRGGWLEGTNVAKSSGHVVVSTIKGQGDPGYWLTSRMLVESALSLTLSHGQLSPIAQQGGVLTPAVAFGDVLVQRLKSRGEFEIETMTLEEWRKQREGKKNI</sequence>
<keyword evidence="2" id="KW-1185">Reference proteome</keyword>
<evidence type="ECO:0000313" key="1">
    <source>
        <dbReference type="EMBL" id="KAJ9126396.1"/>
    </source>
</evidence>
<reference evidence="1" key="1">
    <citation type="submission" date="2023-04" db="EMBL/GenBank/DDBJ databases">
        <title>Draft Genome sequencing of Naganishia species isolated from polar environments using Oxford Nanopore Technology.</title>
        <authorList>
            <person name="Leo P."/>
            <person name="Venkateswaran K."/>
        </authorList>
    </citation>
    <scope>NUCLEOTIDE SEQUENCE</scope>
    <source>
        <strain evidence="1">DBVPG 5303</strain>
    </source>
</reference>